<feature type="compositionally biased region" description="Low complexity" evidence="1">
    <location>
        <begin position="160"/>
        <end position="172"/>
    </location>
</feature>
<proteinExistence type="predicted"/>
<keyword evidence="4" id="KW-1185">Reference proteome</keyword>
<dbReference type="Proteomes" id="UP000835052">
    <property type="component" value="Unassembled WGS sequence"/>
</dbReference>
<protein>
    <submittedName>
        <fullName evidence="3">Uncharacterized protein</fullName>
    </submittedName>
</protein>
<name>A0A8S1HEL2_9PELO</name>
<evidence type="ECO:0000313" key="4">
    <source>
        <dbReference type="Proteomes" id="UP000835052"/>
    </source>
</evidence>
<feature type="compositionally biased region" description="Basic and acidic residues" evidence="1">
    <location>
        <begin position="113"/>
        <end position="136"/>
    </location>
</feature>
<accession>A0A8S1HEL2</accession>
<comment type="caution">
    <text evidence="3">The sequence shown here is derived from an EMBL/GenBank/DDBJ whole genome shotgun (WGS) entry which is preliminary data.</text>
</comment>
<keyword evidence="2" id="KW-1133">Transmembrane helix</keyword>
<feature type="transmembrane region" description="Helical" evidence="2">
    <location>
        <begin position="21"/>
        <end position="43"/>
    </location>
</feature>
<dbReference type="EMBL" id="CAJGYM010000029">
    <property type="protein sequence ID" value="CAD6192688.1"/>
    <property type="molecule type" value="Genomic_DNA"/>
</dbReference>
<organism evidence="3 4">
    <name type="scientific">Caenorhabditis auriculariae</name>
    <dbReference type="NCBI Taxonomy" id="2777116"/>
    <lineage>
        <taxon>Eukaryota</taxon>
        <taxon>Metazoa</taxon>
        <taxon>Ecdysozoa</taxon>
        <taxon>Nematoda</taxon>
        <taxon>Chromadorea</taxon>
        <taxon>Rhabditida</taxon>
        <taxon>Rhabditina</taxon>
        <taxon>Rhabditomorpha</taxon>
        <taxon>Rhabditoidea</taxon>
        <taxon>Rhabditidae</taxon>
        <taxon>Peloderinae</taxon>
        <taxon>Caenorhabditis</taxon>
    </lineage>
</organism>
<dbReference type="OrthoDB" id="5855448at2759"/>
<dbReference type="AlphaFoldDB" id="A0A8S1HEL2"/>
<keyword evidence="2" id="KW-0472">Membrane</keyword>
<feature type="region of interest" description="Disordered" evidence="1">
    <location>
        <begin position="103"/>
        <end position="172"/>
    </location>
</feature>
<evidence type="ECO:0000313" key="3">
    <source>
        <dbReference type="EMBL" id="CAD6192688.1"/>
    </source>
</evidence>
<gene>
    <name evidence="3" type="ORF">CAUJ_LOCUS8607</name>
</gene>
<keyword evidence="2" id="KW-0812">Transmembrane</keyword>
<reference evidence="3" key="1">
    <citation type="submission" date="2020-10" db="EMBL/GenBank/DDBJ databases">
        <authorList>
            <person name="Kikuchi T."/>
        </authorList>
    </citation>
    <scope>NUCLEOTIDE SEQUENCE</scope>
    <source>
        <strain evidence="3">NKZ352</strain>
    </source>
</reference>
<evidence type="ECO:0000256" key="1">
    <source>
        <dbReference type="SAM" id="MobiDB-lite"/>
    </source>
</evidence>
<evidence type="ECO:0000256" key="2">
    <source>
        <dbReference type="SAM" id="Phobius"/>
    </source>
</evidence>
<sequence>MDILFRIQWKDTRYFFLVMELFLLELLKLGATLLPMVLVTLAACSCNDRNREQMHLQRRQALKKRQREAVIEGRSVRSVIETEVEPVRTPCFGLTCVRMMPQVKKTPSPSHHNGGDDYYSRLSASDEKSKRLEKSKPPPAEKGAVIDASSGESENVQQPSSSLLSNSNKSSD</sequence>
<feature type="compositionally biased region" description="Polar residues" evidence="1">
    <location>
        <begin position="150"/>
        <end position="159"/>
    </location>
</feature>